<name>A0A0R3Q4H5_9BILA</name>
<accession>A0A0R3Q4H5</accession>
<evidence type="ECO:0000313" key="3">
    <source>
        <dbReference type="EMBL" id="VDO07999.1"/>
    </source>
</evidence>
<dbReference type="AlphaFoldDB" id="A0A0R3Q4H5"/>
<dbReference type="EMBL" id="UZAG01000312">
    <property type="protein sequence ID" value="VDO07999.1"/>
    <property type="molecule type" value="Genomic_DNA"/>
</dbReference>
<dbReference type="SMART" id="SM00282">
    <property type="entry name" value="LamG"/>
    <property type="match status" value="1"/>
</dbReference>
<evidence type="ECO:0000256" key="1">
    <source>
        <dbReference type="PROSITE-ProRule" id="PRU00122"/>
    </source>
</evidence>
<evidence type="ECO:0000313" key="5">
    <source>
        <dbReference type="WBParaSite" id="BTMF_0000120101-mRNA-1"/>
    </source>
</evidence>
<evidence type="ECO:0000259" key="2">
    <source>
        <dbReference type="PROSITE" id="PS50025"/>
    </source>
</evidence>
<dbReference type="CDD" id="cd00110">
    <property type="entry name" value="LamG"/>
    <property type="match status" value="1"/>
</dbReference>
<dbReference type="Pfam" id="PF00054">
    <property type="entry name" value="Laminin_G_1"/>
    <property type="match status" value="1"/>
</dbReference>
<evidence type="ECO:0000313" key="4">
    <source>
        <dbReference type="Proteomes" id="UP000280834"/>
    </source>
</evidence>
<dbReference type="InterPro" id="IPR013320">
    <property type="entry name" value="ConA-like_dom_sf"/>
</dbReference>
<proteinExistence type="predicted"/>
<organism evidence="5">
    <name type="scientific">Brugia timori</name>
    <dbReference type="NCBI Taxonomy" id="42155"/>
    <lineage>
        <taxon>Eukaryota</taxon>
        <taxon>Metazoa</taxon>
        <taxon>Ecdysozoa</taxon>
        <taxon>Nematoda</taxon>
        <taxon>Chromadorea</taxon>
        <taxon>Rhabditida</taxon>
        <taxon>Spirurina</taxon>
        <taxon>Spiruromorpha</taxon>
        <taxon>Filarioidea</taxon>
        <taxon>Onchocercidae</taxon>
        <taxon>Brugia</taxon>
    </lineage>
</organism>
<dbReference type="InterPro" id="IPR001791">
    <property type="entry name" value="Laminin_G"/>
</dbReference>
<gene>
    <name evidence="3" type="ORF">BTMF_LOCUS557</name>
</gene>
<dbReference type="WBParaSite" id="BTMF_0000120101-mRNA-1">
    <property type="protein sequence ID" value="BTMF_0000120101-mRNA-1"/>
    <property type="gene ID" value="BTMF_0000120101"/>
</dbReference>
<keyword evidence="4" id="KW-1185">Reference proteome</keyword>
<reference evidence="3 4" key="2">
    <citation type="submission" date="2018-11" db="EMBL/GenBank/DDBJ databases">
        <authorList>
            <consortium name="Pathogen Informatics"/>
        </authorList>
    </citation>
    <scope>NUCLEOTIDE SEQUENCE [LARGE SCALE GENOMIC DNA]</scope>
</reference>
<reference evidence="5" key="1">
    <citation type="submission" date="2017-02" db="UniProtKB">
        <authorList>
            <consortium name="WormBaseParasite"/>
        </authorList>
    </citation>
    <scope>IDENTIFICATION</scope>
</reference>
<dbReference type="Gene3D" id="2.60.120.200">
    <property type="match status" value="1"/>
</dbReference>
<dbReference type="Proteomes" id="UP000280834">
    <property type="component" value="Unassembled WGS sequence"/>
</dbReference>
<dbReference type="SUPFAM" id="SSF49899">
    <property type="entry name" value="Concanavalin A-like lectins/glucanases"/>
    <property type="match status" value="1"/>
</dbReference>
<protein>
    <submittedName>
        <fullName evidence="5">LAM_G_DOMAIN domain-containing protein</fullName>
    </submittedName>
</protein>
<feature type="domain" description="Laminin G" evidence="2">
    <location>
        <begin position="20"/>
        <end position="206"/>
    </location>
</feature>
<sequence length="206" mass="23606">MNDNLSTDLLDEKAGADPNDSLLLDGRNEYALVKKMISKRRSKILTDYQFMIKTNKSEGLIWWESKRHMIRSNYIAIFVLAGRLGFAINLGSSPKVKVIGSNTIVNDNRWHSVALLREKRKSLLIVDNEKITYISPSPTAELMTDGIIWIGKWEKENTAEFSSKNTVQRVFTKLTNLVTTIDNLGIKERFVIYHLLVLINALIKFY</sequence>
<dbReference type="STRING" id="42155.A0A0R3Q4H5"/>
<dbReference type="PROSITE" id="PS50025">
    <property type="entry name" value="LAM_G_DOMAIN"/>
    <property type="match status" value="1"/>
</dbReference>
<comment type="caution">
    <text evidence="1">Lacks conserved residue(s) required for the propagation of feature annotation.</text>
</comment>